<keyword evidence="10" id="KW-1185">Reference proteome</keyword>
<keyword evidence="3" id="KW-0677">Repeat</keyword>
<keyword evidence="5" id="KW-0206">Cytoskeleton</keyword>
<dbReference type="Pfam" id="PF13499">
    <property type="entry name" value="EF-hand_7"/>
    <property type="match status" value="1"/>
</dbReference>
<dbReference type="EMBL" id="LN714483">
    <property type="protein sequence ID" value="CEL67259.1"/>
    <property type="molecule type" value="Genomic_DNA"/>
</dbReference>
<dbReference type="EMBL" id="FR823390">
    <property type="protein sequence ID" value="CBZ53273.1"/>
    <property type="molecule type" value="Genomic_DNA"/>
</dbReference>
<comment type="subcellular location">
    <subcellularLocation>
        <location evidence="1">Cytoplasm</location>
        <location evidence="1">Cytoskeleton</location>
    </subcellularLocation>
</comment>
<evidence type="ECO:0000259" key="7">
    <source>
        <dbReference type="PROSITE" id="PS50222"/>
    </source>
</evidence>
<feature type="compositionally biased region" description="Basic and acidic residues" evidence="6">
    <location>
        <begin position="45"/>
        <end position="54"/>
    </location>
</feature>
<organism evidence="8 10">
    <name type="scientific">Neospora caninum (strain Liverpool)</name>
    <dbReference type="NCBI Taxonomy" id="572307"/>
    <lineage>
        <taxon>Eukaryota</taxon>
        <taxon>Sar</taxon>
        <taxon>Alveolata</taxon>
        <taxon>Apicomplexa</taxon>
        <taxon>Conoidasida</taxon>
        <taxon>Coccidia</taxon>
        <taxon>Eucoccidiorida</taxon>
        <taxon>Eimeriorina</taxon>
        <taxon>Sarcocystidae</taxon>
        <taxon>Neospora</taxon>
    </lineage>
</organism>
<dbReference type="Gene3D" id="1.10.238.10">
    <property type="entry name" value="EF-hand"/>
    <property type="match status" value="1"/>
</dbReference>
<dbReference type="eggNOG" id="KOG0028">
    <property type="taxonomic scope" value="Eukaryota"/>
</dbReference>
<evidence type="ECO:0000313" key="9">
    <source>
        <dbReference type="EMBL" id="CEL67259.1"/>
    </source>
</evidence>
<reference evidence="9" key="4">
    <citation type="journal article" date="2015" name="PLoS ONE">
        <title>Comprehensive Evaluation of Toxoplasma gondii VEG and Neospora caninum LIV Genomes with Tachyzoite Stage Transcriptome and Proteome Defines Novel Transcript Features.</title>
        <authorList>
            <person name="Ramaprasad A."/>
            <person name="Mourier T."/>
            <person name="Naeem R."/>
            <person name="Malas T.B."/>
            <person name="Moussa E."/>
            <person name="Panigrahi A."/>
            <person name="Vermont S.J."/>
            <person name="Otto T.D."/>
            <person name="Wastling J."/>
            <person name="Pain A."/>
        </authorList>
    </citation>
    <scope>NUCLEOTIDE SEQUENCE</scope>
    <source>
        <strain evidence="9">Liverpool</strain>
    </source>
</reference>
<keyword evidence="5" id="KW-0963">Cytoplasm</keyword>
<reference evidence="10" key="3">
    <citation type="journal article" date="2012" name="PLoS Pathog.">
        <title>Comparative genomics of the apicomplexan parasites Toxoplasma gondii and Neospora caninum: Coccidia differing in host range and transmission strategy.</title>
        <authorList>
            <person name="Reid A.J."/>
            <person name="Vermont S.J."/>
            <person name="Cotton J.A."/>
            <person name="Harris D."/>
            <person name="Hill-Cawthorne G.A."/>
            <person name="Konen-Waisman S."/>
            <person name="Latham S.M."/>
            <person name="Mourier T."/>
            <person name="Norton R."/>
            <person name="Quail M.A."/>
            <person name="Sanders M."/>
            <person name="Shanmugam D."/>
            <person name="Sohal A."/>
            <person name="Wasmuth J.D."/>
            <person name="Brunk B."/>
            <person name="Grigg M.E."/>
            <person name="Howard J.C."/>
            <person name="Parkinson J."/>
            <person name="Roos D.S."/>
            <person name="Trees A.J."/>
            <person name="Berriman M."/>
            <person name="Pain A."/>
            <person name="Wastling J.M."/>
        </authorList>
    </citation>
    <scope>NUCLEOTIDE SEQUENCE [LARGE SCALE GENOMIC DNA]</scope>
    <source>
        <strain evidence="10">Liverpool</strain>
    </source>
</reference>
<dbReference type="PROSITE" id="PS00018">
    <property type="entry name" value="EF_HAND_1"/>
    <property type="match status" value="1"/>
</dbReference>
<reference evidence="8" key="1">
    <citation type="submission" date="2011-02" db="EMBL/GenBank/DDBJ databases">
        <authorList>
            <person name="Aslett M."/>
        </authorList>
    </citation>
    <scope>NUCLEOTIDE SEQUENCE</scope>
    <source>
        <strain evidence="8">Liverpool</strain>
    </source>
</reference>
<feature type="domain" description="EF-hand" evidence="7">
    <location>
        <begin position="57"/>
        <end position="92"/>
    </location>
</feature>
<gene>
    <name evidence="9" type="ORF">BN1204_030600</name>
    <name evidence="8" type="ORF">NCLIV_030600</name>
</gene>
<dbReference type="PANTHER" id="PTHR23048">
    <property type="entry name" value="MYOSIN LIGHT CHAIN 1, 3"/>
    <property type="match status" value="1"/>
</dbReference>
<dbReference type="GeneID" id="13443632"/>
<evidence type="ECO:0000256" key="3">
    <source>
        <dbReference type="ARBA" id="ARBA00022737"/>
    </source>
</evidence>
<dbReference type="InterPro" id="IPR002048">
    <property type="entry name" value="EF_hand_dom"/>
</dbReference>
<dbReference type="OrthoDB" id="26525at2759"/>
<accession>F0VHR2</accession>
<dbReference type="VEuPathDB" id="ToxoDB:NCLIV_030600"/>
<reference evidence="8" key="2">
    <citation type="submission" date="2011-03" db="EMBL/GenBank/DDBJ databases">
        <title>Comparative genomics and transcriptomics of Neospora caninum and Toxoplasma gondii.</title>
        <authorList>
            <person name="Reid A.J."/>
            <person name="Sohal A."/>
            <person name="Harris D."/>
            <person name="Quail M."/>
            <person name="Sanders M."/>
            <person name="Berriman M."/>
            <person name="Wastling J.M."/>
            <person name="Pain A."/>
        </authorList>
    </citation>
    <scope>NUCLEOTIDE SEQUENCE</scope>
    <source>
        <strain evidence="8">Liverpool</strain>
    </source>
</reference>
<dbReference type="SUPFAM" id="SSF47473">
    <property type="entry name" value="EF-hand"/>
    <property type="match status" value="1"/>
</dbReference>
<feature type="domain" description="EF-hand" evidence="7">
    <location>
        <begin position="165"/>
        <end position="200"/>
    </location>
</feature>
<evidence type="ECO:0000313" key="10">
    <source>
        <dbReference type="Proteomes" id="UP000007494"/>
    </source>
</evidence>
<dbReference type="PANTHER" id="PTHR23048:SF59">
    <property type="entry name" value="EF-HAND SUPERFAMILY PROTEIN"/>
    <property type="match status" value="1"/>
</dbReference>
<dbReference type="SMART" id="SM00054">
    <property type="entry name" value="EFh"/>
    <property type="match status" value="3"/>
</dbReference>
<dbReference type="OMA" id="FSKQTYP"/>
<comment type="similarity">
    <text evidence="2">Belongs to the centrin family.</text>
</comment>
<feature type="compositionally biased region" description="Low complexity" evidence="6">
    <location>
        <begin position="24"/>
        <end position="35"/>
    </location>
</feature>
<dbReference type="PROSITE" id="PS50222">
    <property type="entry name" value="EF_HAND_2"/>
    <property type="match status" value="2"/>
</dbReference>
<dbReference type="RefSeq" id="XP_003883305.1">
    <property type="nucleotide sequence ID" value="XM_003883256.1"/>
</dbReference>
<dbReference type="FunFam" id="1.10.238.10:FF:000178">
    <property type="entry name" value="Calmodulin-2 A"/>
    <property type="match status" value="1"/>
</dbReference>
<sequence length="200" mass="22119">MSSQQSGLCSVGCLSIRAQSQAATGATGQLGPSHAGPGGAGSEFDPQKYERPSMKQEEIAALKRLFDACDTDGTGLIHLRDLKHRMHNAGYESKGDVIGEMLSHLDRDGRTRLNFRQFLDLLTTDETPYKTSQDISCTFNQFDPEGTGFITHKMLTRTARELNMTPNPDISEILERTDADNDGKISGEEFYHVMDKQTFP</sequence>
<keyword evidence="4" id="KW-0106">Calcium</keyword>
<evidence type="ECO:0000256" key="2">
    <source>
        <dbReference type="ARBA" id="ARBA00005253"/>
    </source>
</evidence>
<proteinExistence type="inferred from homology"/>
<evidence type="ECO:0000256" key="1">
    <source>
        <dbReference type="ARBA" id="ARBA00004245"/>
    </source>
</evidence>
<evidence type="ECO:0000313" key="8">
    <source>
        <dbReference type="EMBL" id="CBZ53273.1"/>
    </source>
</evidence>
<evidence type="ECO:0000256" key="4">
    <source>
        <dbReference type="ARBA" id="ARBA00022837"/>
    </source>
</evidence>
<feature type="region of interest" description="Disordered" evidence="6">
    <location>
        <begin position="24"/>
        <end position="54"/>
    </location>
</feature>
<dbReference type="InterPro" id="IPR011992">
    <property type="entry name" value="EF-hand-dom_pair"/>
</dbReference>
<evidence type="ECO:0000256" key="5">
    <source>
        <dbReference type="ARBA" id="ARBA00023212"/>
    </source>
</evidence>
<dbReference type="AlphaFoldDB" id="F0VHR2"/>
<dbReference type="InterPro" id="IPR018247">
    <property type="entry name" value="EF_Hand_1_Ca_BS"/>
</dbReference>
<dbReference type="GO" id="GO:0016460">
    <property type="term" value="C:myosin II complex"/>
    <property type="evidence" value="ECO:0007669"/>
    <property type="project" value="TreeGrafter"/>
</dbReference>
<evidence type="ECO:0000256" key="6">
    <source>
        <dbReference type="SAM" id="MobiDB-lite"/>
    </source>
</evidence>
<name>F0VHR2_NEOCL</name>
<dbReference type="Proteomes" id="UP000007494">
    <property type="component" value="Chromosome VIII"/>
</dbReference>
<dbReference type="GO" id="GO:0005509">
    <property type="term" value="F:calcium ion binding"/>
    <property type="evidence" value="ECO:0007669"/>
    <property type="project" value="InterPro"/>
</dbReference>
<protein>
    <submittedName>
        <fullName evidence="9">Caltractin (Centrin), putative</fullName>
    </submittedName>
    <submittedName>
        <fullName evidence="8">Putative caltractin (Centrin)</fullName>
    </submittedName>
</protein>
<dbReference type="InParanoid" id="F0VHR2"/>
<dbReference type="InterPro" id="IPR050230">
    <property type="entry name" value="CALM/Myosin/TropC-like"/>
</dbReference>